<name>A0ABV8LHY2_9ACTN</name>
<dbReference type="RefSeq" id="WP_253757707.1">
    <property type="nucleotide sequence ID" value="NZ_JAMZDZ010000001.1"/>
</dbReference>
<proteinExistence type="predicted"/>
<gene>
    <name evidence="2" type="ORF">ACFOZ4_07965</name>
</gene>
<reference evidence="3" key="1">
    <citation type="journal article" date="2019" name="Int. J. Syst. Evol. Microbiol.">
        <title>The Global Catalogue of Microorganisms (GCM) 10K type strain sequencing project: providing services to taxonomists for standard genome sequencing and annotation.</title>
        <authorList>
            <consortium name="The Broad Institute Genomics Platform"/>
            <consortium name="The Broad Institute Genome Sequencing Center for Infectious Disease"/>
            <person name="Wu L."/>
            <person name="Ma J."/>
        </authorList>
    </citation>
    <scope>NUCLEOTIDE SEQUENCE [LARGE SCALE GENOMIC DNA]</scope>
    <source>
        <strain evidence="3">CGMCC 4.7289</strain>
    </source>
</reference>
<feature type="domain" description="AB hydrolase-1" evidence="1">
    <location>
        <begin position="26"/>
        <end position="279"/>
    </location>
</feature>
<accession>A0ABV8LHY2</accession>
<dbReference type="Proteomes" id="UP001595816">
    <property type="component" value="Unassembled WGS sequence"/>
</dbReference>
<dbReference type="Pfam" id="PF12697">
    <property type="entry name" value="Abhydrolase_6"/>
    <property type="match status" value="1"/>
</dbReference>
<sequence length="288" mass="31291">MNSHTVDLAGAVHYVDFGGPADGPAVVYVHGLGGSHLNWTRLAPLLGDQVRGYALDLAGFGLTEPHGRRTSVGANAELLVRFLDEVVREPVVLVGNSMGGMVSILAAARDPAKVRALALVDPTLPLAEGARVDPVVRKQFAVHAIPGLGEWSLRRRLARVPVKDRVGHVLALCFSDLSRIPPEIVTAGIALEERRATQPRRAESYLEAARSILRGVGRSEHRRRMAGLTQPVLLIHGVHDRLVPIESARATSAAHPQWHYVELNAGHTPQIEVPEQVADEIRPWLTRL</sequence>
<protein>
    <submittedName>
        <fullName evidence="2">Alpha/beta fold hydrolase</fullName>
    </submittedName>
</protein>
<evidence type="ECO:0000313" key="3">
    <source>
        <dbReference type="Proteomes" id="UP001595816"/>
    </source>
</evidence>
<keyword evidence="3" id="KW-1185">Reference proteome</keyword>
<organism evidence="2 3">
    <name type="scientific">Hamadaea flava</name>
    <dbReference type="NCBI Taxonomy" id="1742688"/>
    <lineage>
        <taxon>Bacteria</taxon>
        <taxon>Bacillati</taxon>
        <taxon>Actinomycetota</taxon>
        <taxon>Actinomycetes</taxon>
        <taxon>Micromonosporales</taxon>
        <taxon>Micromonosporaceae</taxon>
        <taxon>Hamadaea</taxon>
    </lineage>
</organism>
<keyword evidence="2" id="KW-0378">Hydrolase</keyword>
<evidence type="ECO:0000259" key="1">
    <source>
        <dbReference type="Pfam" id="PF12697"/>
    </source>
</evidence>
<dbReference type="SUPFAM" id="SSF53474">
    <property type="entry name" value="alpha/beta-Hydrolases"/>
    <property type="match status" value="1"/>
</dbReference>
<dbReference type="PRINTS" id="PR00111">
    <property type="entry name" value="ABHYDROLASE"/>
</dbReference>
<evidence type="ECO:0000313" key="2">
    <source>
        <dbReference type="EMBL" id="MFC4130537.1"/>
    </source>
</evidence>
<dbReference type="InterPro" id="IPR000073">
    <property type="entry name" value="AB_hydrolase_1"/>
</dbReference>
<dbReference type="PANTHER" id="PTHR46438">
    <property type="entry name" value="ALPHA/BETA-HYDROLASES SUPERFAMILY PROTEIN"/>
    <property type="match status" value="1"/>
</dbReference>
<comment type="caution">
    <text evidence="2">The sequence shown here is derived from an EMBL/GenBank/DDBJ whole genome shotgun (WGS) entry which is preliminary data.</text>
</comment>
<dbReference type="InterPro" id="IPR029058">
    <property type="entry name" value="AB_hydrolase_fold"/>
</dbReference>
<dbReference type="EMBL" id="JBHSAY010000005">
    <property type="protein sequence ID" value="MFC4130537.1"/>
    <property type="molecule type" value="Genomic_DNA"/>
</dbReference>
<dbReference type="GO" id="GO:0016787">
    <property type="term" value="F:hydrolase activity"/>
    <property type="evidence" value="ECO:0007669"/>
    <property type="project" value="UniProtKB-KW"/>
</dbReference>
<dbReference type="Gene3D" id="3.40.50.1820">
    <property type="entry name" value="alpha/beta hydrolase"/>
    <property type="match status" value="1"/>
</dbReference>